<feature type="domain" description="ABC transporter" evidence="9">
    <location>
        <begin position="6"/>
        <end position="254"/>
    </location>
</feature>
<evidence type="ECO:0000313" key="10">
    <source>
        <dbReference type="EMBL" id="SJZ82961.1"/>
    </source>
</evidence>
<dbReference type="OrthoDB" id="9815712at2"/>
<evidence type="ECO:0000256" key="2">
    <source>
        <dbReference type="ARBA" id="ARBA00005417"/>
    </source>
</evidence>
<dbReference type="SMART" id="SM00382">
    <property type="entry name" value="AAA"/>
    <property type="match status" value="1"/>
</dbReference>
<dbReference type="RefSeq" id="WP_078707312.1">
    <property type="nucleotide sequence ID" value="NZ_FUXL01000003.1"/>
</dbReference>
<dbReference type="Gene3D" id="3.40.50.300">
    <property type="entry name" value="P-loop containing nucleotide triphosphate hydrolases"/>
    <property type="match status" value="1"/>
</dbReference>
<dbReference type="CDD" id="cd03257">
    <property type="entry name" value="ABC_NikE_OppD_transporters"/>
    <property type="match status" value="1"/>
</dbReference>
<dbReference type="NCBIfam" id="TIGR01727">
    <property type="entry name" value="oligo_HPY"/>
    <property type="match status" value="1"/>
</dbReference>
<dbReference type="InterPro" id="IPR017871">
    <property type="entry name" value="ABC_transporter-like_CS"/>
</dbReference>
<evidence type="ECO:0000259" key="9">
    <source>
        <dbReference type="PROSITE" id="PS50893"/>
    </source>
</evidence>
<dbReference type="InterPro" id="IPR050388">
    <property type="entry name" value="ABC_Ni/Peptide_Import"/>
</dbReference>
<evidence type="ECO:0000256" key="1">
    <source>
        <dbReference type="ARBA" id="ARBA00004417"/>
    </source>
</evidence>
<dbReference type="InterPro" id="IPR003593">
    <property type="entry name" value="AAA+_ATPase"/>
</dbReference>
<comment type="similarity">
    <text evidence="2">Belongs to the ABC transporter superfamily.</text>
</comment>
<dbReference type="PROSITE" id="PS00211">
    <property type="entry name" value="ABC_TRANSPORTER_1"/>
    <property type="match status" value="1"/>
</dbReference>
<dbReference type="SUPFAM" id="SSF52540">
    <property type="entry name" value="P-loop containing nucleoside triphosphate hydrolases"/>
    <property type="match status" value="1"/>
</dbReference>
<dbReference type="FunFam" id="3.40.50.300:FF:000016">
    <property type="entry name" value="Oligopeptide ABC transporter ATP-binding component"/>
    <property type="match status" value="1"/>
</dbReference>
<keyword evidence="5" id="KW-0547">Nucleotide-binding</keyword>
<dbReference type="STRING" id="1365950.SAMN05428963_103200"/>
<dbReference type="PANTHER" id="PTHR43297:SF2">
    <property type="entry name" value="DIPEPTIDE TRANSPORT ATP-BINDING PROTEIN DPPD"/>
    <property type="match status" value="1"/>
</dbReference>
<accession>A0A1T4NUP1</accession>
<evidence type="ECO:0000256" key="4">
    <source>
        <dbReference type="ARBA" id="ARBA00022475"/>
    </source>
</evidence>
<dbReference type="PANTHER" id="PTHR43297">
    <property type="entry name" value="OLIGOPEPTIDE TRANSPORT ATP-BINDING PROTEIN APPD"/>
    <property type="match status" value="1"/>
</dbReference>
<dbReference type="GO" id="GO:0016887">
    <property type="term" value="F:ATP hydrolysis activity"/>
    <property type="evidence" value="ECO:0007669"/>
    <property type="project" value="InterPro"/>
</dbReference>
<keyword evidence="11" id="KW-1185">Reference proteome</keyword>
<sequence>MSLLTIRNLSVTFATASGPFRAVDGVDMTIAPGEVVGIVGESGSGKSVAMLGLMGLLPDSATVTADVISFEGRDMLKMSNRERRKIIGKDIAMIFQEPIASLNPCFTAGYQIGEALKTHLGLDKKAARRRTIELLSQVGIPEPERRMTAYPHQLSGGMSQRVMIAMAIACEPKLLIADEPTTALDVTIQAQILDLLLDLQRERGMAMILITHDMGVIAETAERVVVQYAGQQVERQSVANLFETPRHPYTSALLAAMPERARGGRLPTIPGVVPGQGDRPTACLFNPRCPKADERCRTVVPPRQPAELGEALCHYPVGADPRPPEAIPPGFGPLSRQPLEGGARASTIAPEVPGDAR</sequence>
<reference evidence="11" key="1">
    <citation type="submission" date="2017-02" db="EMBL/GenBank/DDBJ databases">
        <authorList>
            <person name="Varghese N."/>
            <person name="Submissions S."/>
        </authorList>
    </citation>
    <scope>NUCLEOTIDE SEQUENCE [LARGE SCALE GENOMIC DNA]</scope>
    <source>
        <strain evidence="11">USBA 369</strain>
    </source>
</reference>
<dbReference type="Proteomes" id="UP000190135">
    <property type="component" value="Unassembled WGS sequence"/>
</dbReference>
<dbReference type="PROSITE" id="PS50893">
    <property type="entry name" value="ABC_TRANSPORTER_2"/>
    <property type="match status" value="1"/>
</dbReference>
<dbReference type="GO" id="GO:0005524">
    <property type="term" value="F:ATP binding"/>
    <property type="evidence" value="ECO:0007669"/>
    <property type="project" value="UniProtKB-KW"/>
</dbReference>
<evidence type="ECO:0000256" key="8">
    <source>
        <dbReference type="SAM" id="MobiDB-lite"/>
    </source>
</evidence>
<evidence type="ECO:0000313" key="11">
    <source>
        <dbReference type="Proteomes" id="UP000190135"/>
    </source>
</evidence>
<dbReference type="InterPro" id="IPR003439">
    <property type="entry name" value="ABC_transporter-like_ATP-bd"/>
</dbReference>
<dbReference type="GO" id="GO:0055085">
    <property type="term" value="P:transmembrane transport"/>
    <property type="evidence" value="ECO:0007669"/>
    <property type="project" value="UniProtKB-ARBA"/>
</dbReference>
<dbReference type="Pfam" id="PF00005">
    <property type="entry name" value="ABC_tran"/>
    <property type="match status" value="1"/>
</dbReference>
<dbReference type="EMBL" id="FUXL01000003">
    <property type="protein sequence ID" value="SJZ82961.1"/>
    <property type="molecule type" value="Genomic_DNA"/>
</dbReference>
<evidence type="ECO:0000256" key="7">
    <source>
        <dbReference type="ARBA" id="ARBA00023136"/>
    </source>
</evidence>
<protein>
    <submittedName>
        <fullName evidence="10">Dipeptide transport system ATP-binding protein</fullName>
    </submittedName>
</protein>
<dbReference type="InterPro" id="IPR013563">
    <property type="entry name" value="Oligopep_ABC_C"/>
</dbReference>
<dbReference type="GO" id="GO:0005886">
    <property type="term" value="C:plasma membrane"/>
    <property type="evidence" value="ECO:0007669"/>
    <property type="project" value="UniProtKB-SubCell"/>
</dbReference>
<dbReference type="Pfam" id="PF08352">
    <property type="entry name" value="oligo_HPY"/>
    <property type="match status" value="1"/>
</dbReference>
<evidence type="ECO:0000256" key="3">
    <source>
        <dbReference type="ARBA" id="ARBA00022448"/>
    </source>
</evidence>
<organism evidence="10 11">
    <name type="scientific">Consotaella salsifontis</name>
    <dbReference type="NCBI Taxonomy" id="1365950"/>
    <lineage>
        <taxon>Bacteria</taxon>
        <taxon>Pseudomonadati</taxon>
        <taxon>Pseudomonadota</taxon>
        <taxon>Alphaproteobacteria</taxon>
        <taxon>Hyphomicrobiales</taxon>
        <taxon>Aurantimonadaceae</taxon>
        <taxon>Consotaella</taxon>
    </lineage>
</organism>
<keyword evidence="4" id="KW-1003">Cell membrane</keyword>
<proteinExistence type="inferred from homology"/>
<dbReference type="GO" id="GO:0015833">
    <property type="term" value="P:peptide transport"/>
    <property type="evidence" value="ECO:0007669"/>
    <property type="project" value="InterPro"/>
</dbReference>
<evidence type="ECO:0000256" key="6">
    <source>
        <dbReference type="ARBA" id="ARBA00022840"/>
    </source>
</evidence>
<feature type="region of interest" description="Disordered" evidence="8">
    <location>
        <begin position="319"/>
        <end position="357"/>
    </location>
</feature>
<evidence type="ECO:0000256" key="5">
    <source>
        <dbReference type="ARBA" id="ARBA00022741"/>
    </source>
</evidence>
<comment type="subcellular location">
    <subcellularLocation>
        <location evidence="1">Cell inner membrane</location>
        <topology evidence="1">Peripheral membrane protein</topology>
    </subcellularLocation>
</comment>
<keyword evidence="7" id="KW-0472">Membrane</keyword>
<name>A0A1T4NUP1_9HYPH</name>
<gene>
    <name evidence="10" type="ORF">SAMN05428963_103200</name>
</gene>
<dbReference type="AlphaFoldDB" id="A0A1T4NUP1"/>
<keyword evidence="3" id="KW-0813">Transport</keyword>
<dbReference type="InterPro" id="IPR027417">
    <property type="entry name" value="P-loop_NTPase"/>
</dbReference>
<keyword evidence="6 10" id="KW-0067">ATP-binding</keyword>